<accession>A0ABS4TZY1</accession>
<dbReference type="Gene3D" id="3.30.565.10">
    <property type="entry name" value="Histidine kinase-like ATPase, C-terminal domain"/>
    <property type="match status" value="1"/>
</dbReference>
<comment type="caution">
    <text evidence="1">The sequence shown here is derived from an EMBL/GenBank/DDBJ whole genome shotgun (WGS) entry which is preliminary data.</text>
</comment>
<keyword evidence="1" id="KW-0418">Kinase</keyword>
<keyword evidence="1" id="KW-0808">Transferase</keyword>
<name>A0ABS4TZY1_9PSEU</name>
<gene>
    <name evidence="1" type="ORF">JOF56_010335</name>
</gene>
<dbReference type="EMBL" id="JAGINW010000001">
    <property type="protein sequence ID" value="MBP2329950.1"/>
    <property type="molecule type" value="Genomic_DNA"/>
</dbReference>
<sequence length="141" mass="14939">MTMSDQAQPAGDEIEVRVAADPAQLPVLRAIASVVAMRQDFDLDAIADLKMAVDEACSMLVLNAAKGSILSCRFQPAKAEIRVLATALSDNDEWPDTGSFGWHVLSTLTDTVDASVAPASADPGGFTLRIELSKRNGLGHE</sequence>
<protein>
    <submittedName>
        <fullName evidence="1">Serine/threonine-protein kinase RsbW</fullName>
        <ecNumber evidence="1">2.7.11.1</ecNumber>
    </submittedName>
</protein>
<dbReference type="GO" id="GO:0004674">
    <property type="term" value="F:protein serine/threonine kinase activity"/>
    <property type="evidence" value="ECO:0007669"/>
    <property type="project" value="UniProtKB-EC"/>
</dbReference>
<evidence type="ECO:0000313" key="1">
    <source>
        <dbReference type="EMBL" id="MBP2329950.1"/>
    </source>
</evidence>
<dbReference type="Proteomes" id="UP001519332">
    <property type="component" value="Unassembled WGS sequence"/>
</dbReference>
<keyword evidence="2" id="KW-1185">Reference proteome</keyword>
<reference evidence="1 2" key="1">
    <citation type="submission" date="2021-03" db="EMBL/GenBank/DDBJ databases">
        <title>Sequencing the genomes of 1000 actinobacteria strains.</title>
        <authorList>
            <person name="Klenk H.-P."/>
        </authorList>
    </citation>
    <scope>NUCLEOTIDE SEQUENCE [LARGE SCALE GENOMIC DNA]</scope>
    <source>
        <strain evidence="1 2">DSM 46670</strain>
    </source>
</reference>
<organism evidence="1 2">
    <name type="scientific">Kibdelosporangium banguiense</name>
    <dbReference type="NCBI Taxonomy" id="1365924"/>
    <lineage>
        <taxon>Bacteria</taxon>
        <taxon>Bacillati</taxon>
        <taxon>Actinomycetota</taxon>
        <taxon>Actinomycetes</taxon>
        <taxon>Pseudonocardiales</taxon>
        <taxon>Pseudonocardiaceae</taxon>
        <taxon>Kibdelosporangium</taxon>
    </lineage>
</organism>
<proteinExistence type="predicted"/>
<evidence type="ECO:0000313" key="2">
    <source>
        <dbReference type="Proteomes" id="UP001519332"/>
    </source>
</evidence>
<dbReference type="EC" id="2.7.11.1" evidence="1"/>
<dbReference type="InterPro" id="IPR036890">
    <property type="entry name" value="HATPase_C_sf"/>
</dbReference>